<dbReference type="InterPro" id="IPR002694">
    <property type="entry name" value="Znf_CHC2"/>
</dbReference>
<dbReference type="InterPro" id="IPR030846">
    <property type="entry name" value="DnaG_bac"/>
</dbReference>
<dbReference type="eggNOG" id="COG0358">
    <property type="taxonomic scope" value="Bacteria"/>
</dbReference>
<evidence type="ECO:0000256" key="6">
    <source>
        <dbReference type="ARBA" id="ARBA00022723"/>
    </source>
</evidence>
<dbReference type="Pfam" id="PF01807">
    <property type="entry name" value="Zn_ribbon_DnaG"/>
    <property type="match status" value="1"/>
</dbReference>
<dbReference type="InterPro" id="IPR006171">
    <property type="entry name" value="TOPRIM_dom"/>
</dbReference>
<dbReference type="InterPro" id="IPR050219">
    <property type="entry name" value="DnaG_primase"/>
</dbReference>
<dbReference type="InterPro" id="IPR006295">
    <property type="entry name" value="DNA_primase_DnaG"/>
</dbReference>
<dbReference type="PANTHER" id="PTHR30313:SF2">
    <property type="entry name" value="DNA PRIMASE"/>
    <property type="match status" value="1"/>
</dbReference>
<dbReference type="InterPro" id="IPR034151">
    <property type="entry name" value="TOPRIM_DnaG_bac"/>
</dbReference>
<dbReference type="Gene3D" id="3.40.1360.10">
    <property type="match status" value="1"/>
</dbReference>
<dbReference type="InterPro" id="IPR036977">
    <property type="entry name" value="DNA_primase_Znf_CHC2"/>
</dbReference>
<evidence type="ECO:0000256" key="7">
    <source>
        <dbReference type="ARBA" id="ARBA00022771"/>
    </source>
</evidence>
<keyword evidence="11 12" id="KW-0804">Transcription</keyword>
<organism evidence="16 17">
    <name type="scientific">Anaplasma centrale (strain Israel)</name>
    <name type="common">Anaplasma marginale subsp. centrale (strain Israel)</name>
    <dbReference type="NCBI Taxonomy" id="574556"/>
    <lineage>
        <taxon>Bacteria</taxon>
        <taxon>Pseudomonadati</taxon>
        <taxon>Pseudomonadota</taxon>
        <taxon>Alphaproteobacteria</taxon>
        <taxon>Rickettsiales</taxon>
        <taxon>Anaplasmataceae</taxon>
        <taxon>Anaplasma</taxon>
    </lineage>
</organism>
<feature type="domain" description="Toprim" evidence="15">
    <location>
        <begin position="247"/>
        <end position="329"/>
    </location>
</feature>
<comment type="similarity">
    <text evidence="12 13">Belongs to the DnaG primase family.</text>
</comment>
<dbReference type="HAMAP" id="MF_00974">
    <property type="entry name" value="DNA_primase_DnaG"/>
    <property type="match status" value="1"/>
</dbReference>
<dbReference type="GO" id="GO:0006269">
    <property type="term" value="P:DNA replication, synthesis of primer"/>
    <property type="evidence" value="ECO:0007669"/>
    <property type="project" value="UniProtKB-UniRule"/>
</dbReference>
<dbReference type="GO" id="GO:0000428">
    <property type="term" value="C:DNA-directed RNA polymerase complex"/>
    <property type="evidence" value="ECO:0007669"/>
    <property type="project" value="UniProtKB-KW"/>
</dbReference>
<keyword evidence="1 12" id="KW-0240">DNA-directed RNA polymerase</keyword>
<protein>
    <recommendedName>
        <fullName evidence="12 13">DNA primase</fullName>
        <ecNumber evidence="12">2.7.7.101</ecNumber>
    </recommendedName>
</protein>
<evidence type="ECO:0000256" key="9">
    <source>
        <dbReference type="ARBA" id="ARBA00022842"/>
    </source>
</evidence>
<dbReference type="GO" id="GO:1990077">
    <property type="term" value="C:primosome complex"/>
    <property type="evidence" value="ECO:0007669"/>
    <property type="project" value="UniProtKB-KW"/>
</dbReference>
<comment type="subunit">
    <text evidence="12">Monomer. Interacts with DnaB.</text>
</comment>
<gene>
    <name evidence="12 16" type="primary">dnaG</name>
    <name evidence="16" type="ordered locus">ACIS_00815</name>
</gene>
<evidence type="ECO:0000256" key="10">
    <source>
        <dbReference type="ARBA" id="ARBA00023125"/>
    </source>
</evidence>
<evidence type="ECO:0000256" key="3">
    <source>
        <dbReference type="ARBA" id="ARBA00022679"/>
    </source>
</evidence>
<evidence type="ECO:0000256" key="4">
    <source>
        <dbReference type="ARBA" id="ARBA00022695"/>
    </source>
</evidence>
<reference evidence="16 17" key="1">
    <citation type="journal article" date="2010" name="J. Bacteriol.">
        <title>Complete genome sequence of Anaplasma marginale subsp. centrale.</title>
        <authorList>
            <person name="Herndon D.R."/>
            <person name="Palmer G.H."/>
            <person name="Shkap V."/>
            <person name="Knowles D.P. Jr."/>
            <person name="Brayton K.A."/>
        </authorList>
    </citation>
    <scope>NUCLEOTIDE SEQUENCE [LARGE SCALE GENOMIC DNA]</scope>
    <source>
        <strain evidence="16 17">Israel</strain>
    </source>
</reference>
<dbReference type="HOGENOM" id="CLU_013501_5_3_5"/>
<comment type="cofactor">
    <cofactor evidence="12 13 14">
        <name>Zn(2+)</name>
        <dbReference type="ChEBI" id="CHEBI:29105"/>
    </cofactor>
    <text evidence="12 13 14">Binds 1 zinc ion per monomer.</text>
</comment>
<dbReference type="EC" id="2.7.7.101" evidence="12"/>
<dbReference type="Proteomes" id="UP000000630">
    <property type="component" value="Chromosome"/>
</dbReference>
<dbReference type="EMBL" id="CP001759">
    <property type="protein sequence ID" value="ACZ49354.1"/>
    <property type="molecule type" value="Genomic_DNA"/>
</dbReference>
<evidence type="ECO:0000259" key="15">
    <source>
        <dbReference type="PROSITE" id="PS50880"/>
    </source>
</evidence>
<dbReference type="SMART" id="SM00493">
    <property type="entry name" value="TOPRIM"/>
    <property type="match status" value="1"/>
</dbReference>
<evidence type="ECO:0000256" key="8">
    <source>
        <dbReference type="ARBA" id="ARBA00022833"/>
    </source>
</evidence>
<dbReference type="PANTHER" id="PTHR30313">
    <property type="entry name" value="DNA PRIMASE"/>
    <property type="match status" value="1"/>
</dbReference>
<evidence type="ECO:0000256" key="2">
    <source>
        <dbReference type="ARBA" id="ARBA00022515"/>
    </source>
</evidence>
<dbReference type="Gene3D" id="3.90.580.10">
    <property type="entry name" value="Zinc finger, CHC2-type domain"/>
    <property type="match status" value="1"/>
</dbReference>
<dbReference type="Pfam" id="PF13662">
    <property type="entry name" value="Toprim_4"/>
    <property type="match status" value="1"/>
</dbReference>
<dbReference type="InterPro" id="IPR037068">
    <property type="entry name" value="DNA_primase_core_N_sf"/>
</dbReference>
<dbReference type="SUPFAM" id="SSF56731">
    <property type="entry name" value="DNA primase core"/>
    <property type="match status" value="1"/>
</dbReference>
<dbReference type="SUPFAM" id="SSF57783">
    <property type="entry name" value="Zinc beta-ribbon"/>
    <property type="match status" value="1"/>
</dbReference>
<dbReference type="NCBIfam" id="TIGR01391">
    <property type="entry name" value="dnaG"/>
    <property type="match status" value="1"/>
</dbReference>
<comment type="domain">
    <text evidence="12">Contains an N-terminal zinc-binding domain, a central core domain that contains the primase activity, and a C-terminal DnaB-binding domain.</text>
</comment>
<comment type="catalytic activity">
    <reaction evidence="12">
        <text>ssDNA + n NTP = ssDNA/pppN(pN)n-1 hybrid + (n-1) diphosphate.</text>
        <dbReference type="EC" id="2.7.7.101"/>
    </reaction>
</comment>
<dbReference type="CDD" id="cd03364">
    <property type="entry name" value="TOPRIM_DnaG_primases"/>
    <property type="match status" value="1"/>
</dbReference>
<proteinExistence type="inferred from homology"/>
<sequence length="607" mass="68178">MSGSYQESDHVTLIREKVRLLDVVSKRIKLIKRGNNQYVGLCPFHAEKTPSFHVNCSNDMFYCFGCGVHGDVVQFVSDIDGLSFMEAIEYLAQVYGVSLPAKSGRGEADSLYELMDYAARWFVEQLSKSPAVLAYLKARSIDDRTVRKFRLGYVPVSGIRTCFASSHIGFEKVRDAGLLTKNLQDCLYNRLVFPICSATGRVIAFGGRSVSDRQTPKYLNSAENVLFKKRESLYGLHLALASAKKLGRIIAVEGYMDVLILSQLGISNVVGLLGTAMTEAHLRYMWDVVPEIVVWMDGDDAGVNASIKIAHLALSIMKSGQSVRFVISPPGKDPYDVCVSSGPDSAQALVEHAKLLSEFVWDHELARANIPSSGKIMPEQCMVLERRIQEYTSKIQDAHIAKYYRNFFYQQIKALQREQYHGKGGTSHGSARAIEQGLKSSRLGGVSLQACAGENYQMRVIYAIVECPKLLYDVTVFEQFASLDFTGGMQALQQHIVDIREMHGEELSKADLVRELCSRRADFEQVLRSIREKMSAIGCTFEVKDGSDGDVEKRARREWEKLMLSKQLGEIQEQIVKLRLEGRYDVALNLSEHAREVDDKLRSLWRC</sequence>
<accession>D1ASA1</accession>
<dbReference type="GO" id="GO:0003899">
    <property type="term" value="F:DNA-directed RNA polymerase activity"/>
    <property type="evidence" value="ECO:0007669"/>
    <property type="project" value="UniProtKB-UniRule"/>
</dbReference>
<evidence type="ECO:0000256" key="13">
    <source>
        <dbReference type="PIRNR" id="PIRNR002811"/>
    </source>
</evidence>
<dbReference type="STRING" id="574556.ACIS_00815"/>
<dbReference type="RefSeq" id="WP_012880806.1">
    <property type="nucleotide sequence ID" value="NC_013532.1"/>
</dbReference>
<dbReference type="PROSITE" id="PS50880">
    <property type="entry name" value="TOPRIM"/>
    <property type="match status" value="1"/>
</dbReference>
<dbReference type="FunFam" id="3.90.580.10:FF:000001">
    <property type="entry name" value="DNA primase"/>
    <property type="match status" value="1"/>
</dbReference>
<keyword evidence="2 12" id="KW-0639">Primosome</keyword>
<dbReference type="InterPro" id="IPR013264">
    <property type="entry name" value="DNAG_N"/>
</dbReference>
<name>D1ASA1_ANACI</name>
<dbReference type="GO" id="GO:0008270">
    <property type="term" value="F:zinc ion binding"/>
    <property type="evidence" value="ECO:0007669"/>
    <property type="project" value="UniProtKB-UniRule"/>
</dbReference>
<dbReference type="GO" id="GO:0005737">
    <property type="term" value="C:cytoplasm"/>
    <property type="evidence" value="ECO:0007669"/>
    <property type="project" value="TreeGrafter"/>
</dbReference>
<keyword evidence="5 12" id="KW-0235">DNA replication</keyword>
<feature type="zinc finger region" description="CHC2-type" evidence="12 14">
    <location>
        <begin position="42"/>
        <end position="66"/>
    </location>
</feature>
<keyword evidence="8 12" id="KW-0862">Zinc</keyword>
<keyword evidence="4 12" id="KW-0548">Nucleotidyltransferase</keyword>
<evidence type="ECO:0000313" key="17">
    <source>
        <dbReference type="Proteomes" id="UP000000630"/>
    </source>
</evidence>
<dbReference type="GO" id="GO:0003677">
    <property type="term" value="F:DNA binding"/>
    <property type="evidence" value="ECO:0007669"/>
    <property type="project" value="UniProtKB-KW"/>
</dbReference>
<dbReference type="AlphaFoldDB" id="D1ASA1"/>
<keyword evidence="17" id="KW-1185">Reference proteome</keyword>
<evidence type="ECO:0000256" key="1">
    <source>
        <dbReference type="ARBA" id="ARBA00022478"/>
    </source>
</evidence>
<dbReference type="Pfam" id="PF08275">
    <property type="entry name" value="DNAG_N"/>
    <property type="match status" value="1"/>
</dbReference>
<dbReference type="PIRSF" id="PIRSF002811">
    <property type="entry name" value="DnaG"/>
    <property type="match status" value="1"/>
</dbReference>
<keyword evidence="6 12" id="KW-0479">Metal-binding</keyword>
<dbReference type="KEGG" id="acn:ACIS_00815"/>
<evidence type="ECO:0000256" key="11">
    <source>
        <dbReference type="ARBA" id="ARBA00023163"/>
    </source>
</evidence>
<dbReference type="SMART" id="SM00400">
    <property type="entry name" value="ZnF_CHCC"/>
    <property type="match status" value="1"/>
</dbReference>
<keyword evidence="3 12" id="KW-0808">Transferase</keyword>
<keyword evidence="10 12" id="KW-0238">DNA-binding</keyword>
<dbReference type="Gene3D" id="3.90.980.10">
    <property type="entry name" value="DNA primase, catalytic core, N-terminal domain"/>
    <property type="match status" value="1"/>
</dbReference>
<evidence type="ECO:0000256" key="14">
    <source>
        <dbReference type="PIRSR" id="PIRSR002811-1"/>
    </source>
</evidence>
<evidence type="ECO:0000313" key="16">
    <source>
        <dbReference type="EMBL" id="ACZ49354.1"/>
    </source>
</evidence>
<evidence type="ECO:0000256" key="5">
    <source>
        <dbReference type="ARBA" id="ARBA00022705"/>
    </source>
</evidence>
<evidence type="ECO:0000256" key="12">
    <source>
        <dbReference type="HAMAP-Rule" id="MF_00974"/>
    </source>
</evidence>
<keyword evidence="7 12" id="KW-0863">Zinc-finger</keyword>
<comment type="function">
    <text evidence="12 13">RNA polymerase that catalyzes the synthesis of short RNA molecules used as primers for DNA polymerase during DNA replication.</text>
</comment>
<dbReference type="OrthoDB" id="9803773at2"/>
<keyword evidence="9" id="KW-0460">Magnesium</keyword>